<evidence type="ECO:0000313" key="2">
    <source>
        <dbReference type="EMBL" id="GGH73953.1"/>
    </source>
</evidence>
<dbReference type="Proteomes" id="UP000656813">
    <property type="component" value="Unassembled WGS sequence"/>
</dbReference>
<dbReference type="RefSeq" id="WP_188495094.1">
    <property type="nucleotide sequence ID" value="NZ_BMFV01000001.1"/>
</dbReference>
<keyword evidence="3" id="KW-1185">Reference proteome</keyword>
<dbReference type="InterPro" id="IPR054467">
    <property type="entry name" value="YkoP-like_dom"/>
</dbReference>
<feature type="domain" description="YkoP-like" evidence="1">
    <location>
        <begin position="15"/>
        <end position="192"/>
    </location>
</feature>
<name>A0A8J3EJZ5_9BACL</name>
<comment type="caution">
    <text evidence="2">The sequence shown here is derived from an EMBL/GenBank/DDBJ whole genome shotgun (WGS) entry which is preliminary data.</text>
</comment>
<reference evidence="2" key="2">
    <citation type="submission" date="2020-09" db="EMBL/GenBank/DDBJ databases">
        <authorList>
            <person name="Sun Q."/>
            <person name="Zhou Y."/>
        </authorList>
    </citation>
    <scope>NUCLEOTIDE SEQUENCE</scope>
    <source>
        <strain evidence="2">CGMCC 1.12777</strain>
    </source>
</reference>
<accession>A0A8J3EJZ5</accession>
<sequence>MEQHNQEQKKIHWHKKSLMRLYSLWEHLYHKMHGLKPRHERDLILFRIKEYKGEPLSLTDGTLLQEGDLILDLHFNNDLLIQTSIESKNTMHMITTLLHMMKATFKRMRSYMSEPEYEKVKALYGVSLFHRGAKQFGFDVLDLPKGGNSGFQRFYLRLLLTIMHPNGRQRLQSHSSMLSPKILAVSRTHFLENEKN</sequence>
<evidence type="ECO:0000313" key="3">
    <source>
        <dbReference type="Proteomes" id="UP000656813"/>
    </source>
</evidence>
<dbReference type="Pfam" id="PF22790">
    <property type="entry name" value="YkoP"/>
    <property type="match status" value="1"/>
</dbReference>
<reference evidence="2" key="1">
    <citation type="journal article" date="2014" name="Int. J. Syst. Evol. Microbiol.">
        <title>Complete genome sequence of Corynebacterium casei LMG S-19264T (=DSM 44701T), isolated from a smear-ripened cheese.</title>
        <authorList>
            <consortium name="US DOE Joint Genome Institute (JGI-PGF)"/>
            <person name="Walter F."/>
            <person name="Albersmeier A."/>
            <person name="Kalinowski J."/>
            <person name="Ruckert C."/>
        </authorList>
    </citation>
    <scope>NUCLEOTIDE SEQUENCE</scope>
    <source>
        <strain evidence="2">CGMCC 1.12777</strain>
    </source>
</reference>
<proteinExistence type="predicted"/>
<protein>
    <recommendedName>
        <fullName evidence="1">YkoP-like domain-containing protein</fullName>
    </recommendedName>
</protein>
<dbReference type="EMBL" id="BMFV01000001">
    <property type="protein sequence ID" value="GGH73953.1"/>
    <property type="molecule type" value="Genomic_DNA"/>
</dbReference>
<gene>
    <name evidence="2" type="ORF">GCM10007096_01700</name>
</gene>
<organism evidence="2 3">
    <name type="scientific">Pullulanibacillus pueri</name>
    <dbReference type="NCBI Taxonomy" id="1437324"/>
    <lineage>
        <taxon>Bacteria</taxon>
        <taxon>Bacillati</taxon>
        <taxon>Bacillota</taxon>
        <taxon>Bacilli</taxon>
        <taxon>Bacillales</taxon>
        <taxon>Sporolactobacillaceae</taxon>
        <taxon>Pullulanibacillus</taxon>
    </lineage>
</organism>
<evidence type="ECO:0000259" key="1">
    <source>
        <dbReference type="Pfam" id="PF22790"/>
    </source>
</evidence>
<dbReference type="AlphaFoldDB" id="A0A8J3EJZ5"/>